<feature type="region of interest" description="Disordered" evidence="1">
    <location>
        <begin position="159"/>
        <end position="233"/>
    </location>
</feature>
<evidence type="ECO:0000256" key="1">
    <source>
        <dbReference type="SAM" id="MobiDB-lite"/>
    </source>
</evidence>
<evidence type="ECO:0000256" key="2">
    <source>
        <dbReference type="SAM" id="SignalP"/>
    </source>
</evidence>
<keyword evidence="4" id="KW-1185">Reference proteome</keyword>
<feature type="chain" id="PRO_5003579093" description="Vitellogenin domain-containing protein" evidence="2">
    <location>
        <begin position="21"/>
        <end position="531"/>
    </location>
</feature>
<dbReference type="HOGENOM" id="CLU_512819_0_0_1"/>
<dbReference type="OMA" id="FICAARL"/>
<evidence type="ECO:0008006" key="5">
    <source>
        <dbReference type="Google" id="ProtNLM"/>
    </source>
</evidence>
<reference evidence="3" key="3">
    <citation type="submission" date="2025-09" db="UniProtKB">
        <authorList>
            <consortium name="Ensembl"/>
        </authorList>
    </citation>
    <scope>IDENTIFICATION</scope>
</reference>
<feature type="compositionally biased region" description="Polar residues" evidence="1">
    <location>
        <begin position="168"/>
        <end position="182"/>
    </location>
</feature>
<proteinExistence type="predicted"/>
<evidence type="ECO:0000313" key="4">
    <source>
        <dbReference type="Proteomes" id="UP000007875"/>
    </source>
</evidence>
<feature type="compositionally biased region" description="Basic and acidic residues" evidence="1">
    <location>
        <begin position="195"/>
        <end position="204"/>
    </location>
</feature>
<name>H2ZAA5_CIOSA</name>
<keyword evidence="2" id="KW-0732">Signal</keyword>
<sequence>MVKVLLLLCCLVLVLKLTMAVHTDSAEFVVLFSQKCVPEKVPNEFEWNGKQKELSTSLIRNSELTDQLKEYFVNKGGIAAAMCFIMYKLYPRLHTYNFKTTSGGRSLHFKVRTFALEFRRIKVKLQDGSLANEVHKEAHAQFPNILNERGLQIKFELRENSPEEKSKLPTNESQSSKQTTGNIHGFYEHATQSSEHIKETDKSATDSNTHFSETNRTGNIPSTSGAWKKAAPTSQMKFNTNTAFTTEFSKSESTFFESPENDLHQAIEEEDANTLWVSKKFQSVIPLFERMLQRTERGHHKGIMMLKLALCKLKQSNDSSNVGADLFIKGYKEIENDPSSDHTTACQLSVIAKTYAVEDFPRRSYLIFICAARLLQRSSLQRKLRSYMELLSNITPLERIPNIRDRIIEIASSILKECNENYSMEADAVRSLCATTIANSGNHIQASVIFDQMLDRLRPTIFSDDGTLALFCQCLYGQTLNQMNIGNRSAASKHFKEYEEIINKVRSNGSPMTERIIDQFESAMQAIGRRL</sequence>
<feature type="compositionally biased region" description="Polar residues" evidence="1">
    <location>
        <begin position="205"/>
        <end position="225"/>
    </location>
</feature>
<reference evidence="4" key="1">
    <citation type="submission" date="2003-08" db="EMBL/GenBank/DDBJ databases">
        <authorList>
            <person name="Birren B."/>
            <person name="Nusbaum C."/>
            <person name="Abebe A."/>
            <person name="Abouelleil A."/>
            <person name="Adekoya E."/>
            <person name="Ait-zahra M."/>
            <person name="Allen N."/>
            <person name="Allen T."/>
            <person name="An P."/>
            <person name="Anderson M."/>
            <person name="Anderson S."/>
            <person name="Arachchi H."/>
            <person name="Armbruster J."/>
            <person name="Bachantsang P."/>
            <person name="Baldwin J."/>
            <person name="Barry A."/>
            <person name="Bayul T."/>
            <person name="Blitshsteyn B."/>
            <person name="Bloom T."/>
            <person name="Blye J."/>
            <person name="Boguslavskiy L."/>
            <person name="Borowsky M."/>
            <person name="Boukhgalter B."/>
            <person name="Brunache A."/>
            <person name="Butler J."/>
            <person name="Calixte N."/>
            <person name="Calvo S."/>
            <person name="Camarata J."/>
            <person name="Campo K."/>
            <person name="Chang J."/>
            <person name="Cheshatsang Y."/>
            <person name="Citroen M."/>
            <person name="Collymore A."/>
            <person name="Considine T."/>
            <person name="Cook A."/>
            <person name="Cooke P."/>
            <person name="Corum B."/>
            <person name="Cuomo C."/>
            <person name="David R."/>
            <person name="Dawoe T."/>
            <person name="Degray S."/>
            <person name="Dodge S."/>
            <person name="Dooley K."/>
            <person name="Dorje P."/>
            <person name="Dorjee K."/>
            <person name="Dorris L."/>
            <person name="Duffey N."/>
            <person name="Dupes A."/>
            <person name="Elkins T."/>
            <person name="Engels R."/>
            <person name="Erickson J."/>
            <person name="Farina A."/>
            <person name="Faro S."/>
            <person name="Ferreira P."/>
            <person name="Fischer H."/>
            <person name="Fitzgerald M."/>
            <person name="Foley K."/>
            <person name="Gage D."/>
            <person name="Galagan J."/>
            <person name="Gearin G."/>
            <person name="Gnerre S."/>
            <person name="Gnirke A."/>
            <person name="Goyette A."/>
            <person name="Graham J."/>
            <person name="Grandbois E."/>
            <person name="Gyaltsen K."/>
            <person name="Hafez N."/>
            <person name="Hagopian D."/>
            <person name="Hagos B."/>
            <person name="Hall J."/>
            <person name="Hatcher B."/>
            <person name="Heller A."/>
            <person name="Higgins H."/>
            <person name="Honan T."/>
            <person name="Horn A."/>
            <person name="Houde N."/>
            <person name="Hughes L."/>
            <person name="Hulme W."/>
            <person name="Husby E."/>
            <person name="Iliev I."/>
            <person name="Jaffe D."/>
            <person name="Jones C."/>
            <person name="Kamal M."/>
            <person name="Kamat A."/>
            <person name="Kamvysselis M."/>
            <person name="Karlsson E."/>
            <person name="Kells C."/>
            <person name="Kieu A."/>
            <person name="Kisner P."/>
            <person name="Kodira C."/>
            <person name="Kulbokas E."/>
            <person name="Labutti K."/>
            <person name="Lama D."/>
            <person name="Landers T."/>
            <person name="Leger J."/>
            <person name="Levine S."/>
            <person name="Lewis D."/>
            <person name="Lewis T."/>
            <person name="Lindblad-toh K."/>
            <person name="Liu X."/>
            <person name="Lokyitsang T."/>
            <person name="Lokyitsang Y."/>
            <person name="Lucien O."/>
            <person name="Lui A."/>
            <person name="Ma L.J."/>
            <person name="Mabbitt R."/>
            <person name="Macdonald J."/>
            <person name="Maclean C."/>
            <person name="Major J."/>
            <person name="Manning J."/>
            <person name="Marabella R."/>
            <person name="Maru K."/>
            <person name="Matthews C."/>
            <person name="Mauceli E."/>
            <person name="Mccarthy M."/>
            <person name="Mcdonough S."/>
            <person name="Mcghee T."/>
            <person name="Meldrim J."/>
            <person name="Meneus L."/>
            <person name="Mesirov J."/>
            <person name="Mihalev A."/>
            <person name="Mihova T."/>
            <person name="Mikkelsen T."/>
            <person name="Mlenga V."/>
            <person name="Moru K."/>
            <person name="Mozes J."/>
            <person name="Mulrain L."/>
            <person name="Munson G."/>
            <person name="Naylor J."/>
            <person name="Newes C."/>
            <person name="Nguyen C."/>
            <person name="Nguyen N."/>
            <person name="Nguyen T."/>
            <person name="Nicol R."/>
            <person name="Nielsen C."/>
            <person name="Nizzari M."/>
            <person name="Norbu C."/>
            <person name="Norbu N."/>
            <person name="O'donnell P."/>
            <person name="Okoawo O."/>
            <person name="O'leary S."/>
            <person name="Omotosho B."/>
            <person name="O'neill K."/>
            <person name="Osman S."/>
            <person name="Parker S."/>
            <person name="Perrin D."/>
            <person name="Phunkhang P."/>
            <person name="Piqani B."/>
            <person name="Purcell S."/>
            <person name="Rachupka T."/>
            <person name="Ramasamy U."/>
            <person name="Rameau R."/>
            <person name="Ray V."/>
            <person name="Raymond C."/>
            <person name="Retta R."/>
            <person name="Richardson S."/>
            <person name="Rise C."/>
            <person name="Rodriguez J."/>
            <person name="Rogers J."/>
            <person name="Rogov P."/>
            <person name="Rutman M."/>
            <person name="Schupbach R."/>
            <person name="Seaman C."/>
            <person name="Settipalli S."/>
            <person name="Sharpe T."/>
            <person name="Sheridan J."/>
            <person name="Sherpa N."/>
            <person name="Shi J."/>
            <person name="Smirnov S."/>
            <person name="Smith C."/>
            <person name="Sougnez C."/>
            <person name="Spencer B."/>
            <person name="Stalker J."/>
            <person name="Stange-thomann N."/>
            <person name="Stavropoulos S."/>
            <person name="Stetson K."/>
            <person name="Stone C."/>
            <person name="Stone S."/>
            <person name="Stubbs M."/>
            <person name="Talamas J."/>
            <person name="Tchuinga P."/>
            <person name="Tenzing P."/>
            <person name="Tesfaye S."/>
            <person name="Theodore J."/>
            <person name="Thoulutsang Y."/>
            <person name="Topham K."/>
            <person name="Towey S."/>
            <person name="Tsamla T."/>
            <person name="Tsomo N."/>
            <person name="Vallee D."/>
            <person name="Vassiliev H."/>
            <person name="Venkataraman V."/>
            <person name="Vinson J."/>
            <person name="Vo A."/>
            <person name="Wade C."/>
            <person name="Wang S."/>
            <person name="Wangchuk T."/>
            <person name="Wangdi T."/>
            <person name="Whittaker C."/>
            <person name="Wilkinson J."/>
            <person name="Wu Y."/>
            <person name="Wyman D."/>
            <person name="Yadav S."/>
            <person name="Yang S."/>
            <person name="Yang X."/>
            <person name="Yeager S."/>
            <person name="Yee E."/>
            <person name="Young G."/>
            <person name="Zainoun J."/>
            <person name="Zembeck L."/>
            <person name="Zimmer A."/>
            <person name="Zody M."/>
            <person name="Lander E."/>
        </authorList>
    </citation>
    <scope>NUCLEOTIDE SEQUENCE [LARGE SCALE GENOMIC DNA]</scope>
</reference>
<dbReference type="GeneTree" id="ENSGT00530000067782"/>
<evidence type="ECO:0000313" key="3">
    <source>
        <dbReference type="Ensembl" id="ENSCSAVP00000014520.1"/>
    </source>
</evidence>
<dbReference type="InParanoid" id="H2ZAA5"/>
<dbReference type="AlphaFoldDB" id="H2ZAA5"/>
<reference evidence="3" key="2">
    <citation type="submission" date="2025-08" db="UniProtKB">
        <authorList>
            <consortium name="Ensembl"/>
        </authorList>
    </citation>
    <scope>IDENTIFICATION</scope>
</reference>
<feature type="signal peptide" evidence="2">
    <location>
        <begin position="1"/>
        <end position="20"/>
    </location>
</feature>
<accession>H2ZAA5</accession>
<protein>
    <recommendedName>
        <fullName evidence="5">Vitellogenin domain-containing protein</fullName>
    </recommendedName>
</protein>
<dbReference type="Proteomes" id="UP000007875">
    <property type="component" value="Unassembled WGS sequence"/>
</dbReference>
<dbReference type="Ensembl" id="ENSCSAVT00000014685.1">
    <property type="protein sequence ID" value="ENSCSAVP00000014520.1"/>
    <property type="gene ID" value="ENSCSAVG00000008497.1"/>
</dbReference>
<organism evidence="3 4">
    <name type="scientific">Ciona savignyi</name>
    <name type="common">Pacific transparent sea squirt</name>
    <dbReference type="NCBI Taxonomy" id="51511"/>
    <lineage>
        <taxon>Eukaryota</taxon>
        <taxon>Metazoa</taxon>
        <taxon>Chordata</taxon>
        <taxon>Tunicata</taxon>
        <taxon>Ascidiacea</taxon>
        <taxon>Phlebobranchia</taxon>
        <taxon>Cionidae</taxon>
        <taxon>Ciona</taxon>
    </lineage>
</organism>